<dbReference type="GO" id="GO:0005524">
    <property type="term" value="F:ATP binding"/>
    <property type="evidence" value="ECO:0007669"/>
    <property type="project" value="UniProtKB-KW"/>
</dbReference>
<dbReference type="PIRSF" id="PIRSF005496">
    <property type="entry name" value="ATP_hel_hrpB"/>
    <property type="match status" value="1"/>
</dbReference>
<dbReference type="CDD" id="cd18791">
    <property type="entry name" value="SF2_C_RHA"/>
    <property type="match status" value="1"/>
</dbReference>
<dbReference type="InterPro" id="IPR001650">
    <property type="entry name" value="Helicase_C-like"/>
</dbReference>
<dbReference type="AlphaFoldDB" id="A0A0R0CCE8"/>
<dbReference type="Gene3D" id="1.20.120.1080">
    <property type="match status" value="1"/>
</dbReference>
<dbReference type="Pfam" id="PF00271">
    <property type="entry name" value="Helicase_C"/>
    <property type="match status" value="1"/>
</dbReference>
<keyword evidence="1" id="KW-0547">Nucleotide-binding</keyword>
<evidence type="ECO:0000256" key="3">
    <source>
        <dbReference type="ARBA" id="ARBA00022806"/>
    </source>
</evidence>
<evidence type="ECO:0000259" key="7">
    <source>
        <dbReference type="PROSITE" id="PS51194"/>
    </source>
</evidence>
<feature type="region of interest" description="Disordered" evidence="5">
    <location>
        <begin position="232"/>
        <end position="271"/>
    </location>
</feature>
<keyword evidence="2" id="KW-0378">Hydrolase</keyword>
<dbReference type="STRING" id="405444.ABB26_11810"/>
<dbReference type="SMART" id="SM00847">
    <property type="entry name" value="HA2"/>
    <property type="match status" value="1"/>
</dbReference>
<evidence type="ECO:0000256" key="5">
    <source>
        <dbReference type="SAM" id="MobiDB-lite"/>
    </source>
</evidence>
<dbReference type="InterPro" id="IPR013689">
    <property type="entry name" value="RNA_helicase_ATP-dep_HrpB_C"/>
</dbReference>
<dbReference type="PATRIC" id="fig|405444.3.peg.1453"/>
<keyword evidence="3 8" id="KW-0347">Helicase</keyword>
<dbReference type="InterPro" id="IPR007502">
    <property type="entry name" value="Helicase-assoc_dom"/>
</dbReference>
<dbReference type="InterPro" id="IPR027417">
    <property type="entry name" value="P-loop_NTPase"/>
</dbReference>
<evidence type="ECO:0000313" key="8">
    <source>
        <dbReference type="EMBL" id="KRG63588.1"/>
    </source>
</evidence>
<proteinExistence type="predicted"/>
<dbReference type="PANTHER" id="PTHR43519:SF1">
    <property type="entry name" value="ATP-DEPENDENT RNA HELICASE HRPB"/>
    <property type="match status" value="1"/>
</dbReference>
<dbReference type="SMART" id="SM00490">
    <property type="entry name" value="HELICc"/>
    <property type="match status" value="1"/>
</dbReference>
<dbReference type="InterPro" id="IPR010225">
    <property type="entry name" value="HrpB"/>
</dbReference>
<dbReference type="GO" id="GO:0004386">
    <property type="term" value="F:helicase activity"/>
    <property type="evidence" value="ECO:0007669"/>
    <property type="project" value="UniProtKB-KW"/>
</dbReference>
<feature type="domain" description="Helicase ATP-binding" evidence="6">
    <location>
        <begin position="16"/>
        <end position="180"/>
    </location>
</feature>
<dbReference type="InterPro" id="IPR048333">
    <property type="entry name" value="HA2_WH"/>
</dbReference>
<dbReference type="InterPro" id="IPR049614">
    <property type="entry name" value="HrpB_DEXH"/>
</dbReference>
<sequence length="871" mass="95774">MSTTEFPITPLLPRILAQLETHTRLVLEAPPGAGKTTQVPLALLDAPWLAGRRIIMLEPRRVAARSAALFMARQLGEPVGETVGYRIRFENKVSARTRVEVVTEGILTRMLQDDPLLEGVGALLFDEFHERHLSADLGLALALDVQGQLRDDLRIVVMSATLDGERLANFLDAPRLSSEGRSYPVEVSHFPARRDEALEAQTRRAVEQALAEHPGDVLVFLPGQREIAKVQAALSPSPSGGGVGERVGAAASHNSQQHQASSAPSSGAARHLLPQGEGYEVLPLHGELPIEQQSRVLQPDPDGRRRVVLATNVAESSVTLPGVRVVIDAGLAREPRYDPNSGFSRLDAVAISQASADQRAGRAGRVAAGWAWRLWPQSQRLEPQRRPEMMQVELASLALELAAWGSDELRFVDPPPAGALAAARELLQRLGALSKDNTITALGKRMLGLGTHPRMAAMLLSATNAREQALAADLAALLEARDPLRQGGDALAARWRALAAFRSGRAPHDANRSALAAIDAAAKQWRRRLRCDGAPPADIEAHELGDLLAHAFPDRIAVQHPSDPMRYQLANGRSARQFDNSDLRGEPWLVISELRHDPRDALILRAAPVDEARLRSDFPERFRQQDVVRWNSAKRALEARRESSFERIVLDSRPAGQVNPAHAARALTDAVRELGLDALPWTENLQQWRGRVMGLRHWMSELELPDLSDTALLATLDDWLLPAFTGKTRLDALSEEELGEALKSGIDWNTRQLIDRHAPVRISVPSGMDRRIDYTLDDDGITPRPPVLAVKLQELFGLADTPRIADGRVPLLLHLLSPGGKPLQVTGDLKNFWQNTYAEVKKEMKGRYPRHPWPDDPWSATATHRAKPRGT</sequence>
<gene>
    <name evidence="8" type="ORF">ABB26_11810</name>
</gene>
<evidence type="ECO:0000313" key="9">
    <source>
        <dbReference type="Proteomes" id="UP000050864"/>
    </source>
</evidence>
<dbReference type="Proteomes" id="UP000050864">
    <property type="component" value="Unassembled WGS sequence"/>
</dbReference>
<dbReference type="SUPFAM" id="SSF52540">
    <property type="entry name" value="P-loop containing nucleoside triphosphate hydrolases"/>
    <property type="match status" value="1"/>
</dbReference>
<evidence type="ECO:0000256" key="1">
    <source>
        <dbReference type="ARBA" id="ARBA00022741"/>
    </source>
</evidence>
<dbReference type="SMART" id="SM00487">
    <property type="entry name" value="DEXDc"/>
    <property type="match status" value="1"/>
</dbReference>
<dbReference type="OrthoDB" id="9805617at2"/>
<dbReference type="Pfam" id="PF04408">
    <property type="entry name" value="WHD_HA2"/>
    <property type="match status" value="1"/>
</dbReference>
<dbReference type="NCBIfam" id="TIGR01970">
    <property type="entry name" value="DEAH_box_HrpB"/>
    <property type="match status" value="1"/>
</dbReference>
<evidence type="ECO:0000259" key="6">
    <source>
        <dbReference type="PROSITE" id="PS51192"/>
    </source>
</evidence>
<dbReference type="FunFam" id="3.40.50.300:FF:002125">
    <property type="entry name" value="ATP-dependent helicase HrpB"/>
    <property type="match status" value="1"/>
</dbReference>
<dbReference type="PROSITE" id="PS51192">
    <property type="entry name" value="HELICASE_ATP_BIND_1"/>
    <property type="match status" value="1"/>
</dbReference>
<evidence type="ECO:0000256" key="2">
    <source>
        <dbReference type="ARBA" id="ARBA00022801"/>
    </source>
</evidence>
<dbReference type="GO" id="GO:0016787">
    <property type="term" value="F:hydrolase activity"/>
    <property type="evidence" value="ECO:0007669"/>
    <property type="project" value="UniProtKB-KW"/>
</dbReference>
<dbReference type="RefSeq" id="WP_057634330.1">
    <property type="nucleotide sequence ID" value="NZ_LDJI01000021.1"/>
</dbReference>
<dbReference type="Pfam" id="PF00270">
    <property type="entry name" value="DEAD"/>
    <property type="match status" value="1"/>
</dbReference>
<keyword evidence="9" id="KW-1185">Reference proteome</keyword>
<dbReference type="EMBL" id="LDJI01000021">
    <property type="protein sequence ID" value="KRG63588.1"/>
    <property type="molecule type" value="Genomic_DNA"/>
</dbReference>
<dbReference type="CDD" id="cd17990">
    <property type="entry name" value="DEXHc_HrpB"/>
    <property type="match status" value="1"/>
</dbReference>
<comment type="caution">
    <text evidence="8">The sequence shown here is derived from an EMBL/GenBank/DDBJ whole genome shotgun (WGS) entry which is preliminary data.</text>
</comment>
<organism evidence="8 9">
    <name type="scientific">Stenotrophomonas humi</name>
    <dbReference type="NCBI Taxonomy" id="405444"/>
    <lineage>
        <taxon>Bacteria</taxon>
        <taxon>Pseudomonadati</taxon>
        <taxon>Pseudomonadota</taxon>
        <taxon>Gammaproteobacteria</taxon>
        <taxon>Lysobacterales</taxon>
        <taxon>Lysobacteraceae</taxon>
        <taxon>Stenotrophomonas</taxon>
    </lineage>
</organism>
<reference evidence="8 9" key="1">
    <citation type="submission" date="2015-05" db="EMBL/GenBank/DDBJ databases">
        <title>Genome sequencing and analysis of members of genus Stenotrophomonas.</title>
        <authorList>
            <person name="Patil P.P."/>
            <person name="Midha S."/>
            <person name="Patil P.B."/>
        </authorList>
    </citation>
    <scope>NUCLEOTIDE SEQUENCE [LARGE SCALE GENOMIC DNA]</scope>
    <source>
        <strain evidence="8 9">DSM 18929</strain>
    </source>
</reference>
<evidence type="ECO:0000256" key="4">
    <source>
        <dbReference type="ARBA" id="ARBA00022840"/>
    </source>
</evidence>
<accession>A0A0R0CCE8</accession>
<dbReference type="PROSITE" id="PS51194">
    <property type="entry name" value="HELICASE_CTER"/>
    <property type="match status" value="1"/>
</dbReference>
<feature type="region of interest" description="Disordered" evidence="5">
    <location>
        <begin position="848"/>
        <end position="871"/>
    </location>
</feature>
<protein>
    <submittedName>
        <fullName evidence="8">RNA helicase</fullName>
    </submittedName>
</protein>
<feature type="compositionally biased region" description="Low complexity" evidence="5">
    <location>
        <begin position="246"/>
        <end position="271"/>
    </location>
</feature>
<dbReference type="Gene3D" id="3.40.50.300">
    <property type="entry name" value="P-loop containing nucleotide triphosphate hydrolases"/>
    <property type="match status" value="2"/>
</dbReference>
<dbReference type="PANTHER" id="PTHR43519">
    <property type="entry name" value="ATP-DEPENDENT RNA HELICASE HRPB"/>
    <property type="match status" value="1"/>
</dbReference>
<dbReference type="InterPro" id="IPR011545">
    <property type="entry name" value="DEAD/DEAH_box_helicase_dom"/>
</dbReference>
<keyword evidence="4" id="KW-0067">ATP-binding</keyword>
<name>A0A0R0CCE8_9GAMM</name>
<dbReference type="InterPro" id="IPR014001">
    <property type="entry name" value="Helicase_ATP-bd"/>
</dbReference>
<dbReference type="GO" id="GO:0003676">
    <property type="term" value="F:nucleic acid binding"/>
    <property type="evidence" value="ECO:0007669"/>
    <property type="project" value="InterPro"/>
</dbReference>
<feature type="domain" description="Helicase C-terminal" evidence="7">
    <location>
        <begin position="205"/>
        <end position="405"/>
    </location>
</feature>
<dbReference type="Pfam" id="PF08482">
    <property type="entry name" value="HrpB_C"/>
    <property type="match status" value="1"/>
</dbReference>